<evidence type="ECO:0000256" key="8">
    <source>
        <dbReference type="PROSITE-ProRule" id="PRU00169"/>
    </source>
</evidence>
<dbReference type="GO" id="GO:0043565">
    <property type="term" value="F:sequence-specific DNA binding"/>
    <property type="evidence" value="ECO:0007669"/>
    <property type="project" value="InterPro"/>
</dbReference>
<evidence type="ECO:0000259" key="11">
    <source>
        <dbReference type="PROSITE" id="PS50887"/>
    </source>
</evidence>
<accession>A0A919YSZ5</accession>
<dbReference type="Proteomes" id="UP000683139">
    <property type="component" value="Unassembled WGS sequence"/>
</dbReference>
<feature type="modified residue" description="4-aspartylphosphate" evidence="8">
    <location>
        <position position="55"/>
    </location>
</feature>
<dbReference type="SMART" id="SM00342">
    <property type="entry name" value="HTH_ARAC"/>
    <property type="match status" value="1"/>
</dbReference>
<keyword evidence="2" id="KW-0963">Cytoplasm</keyword>
<dbReference type="InterPro" id="IPR051552">
    <property type="entry name" value="HptR"/>
</dbReference>
<keyword evidence="4" id="KW-0902">Two-component regulatory system</keyword>
<keyword evidence="13" id="KW-1185">Reference proteome</keyword>
<evidence type="ECO:0000313" key="12">
    <source>
        <dbReference type="EMBL" id="GIP19155.1"/>
    </source>
</evidence>
<gene>
    <name evidence="12" type="ORF">J40TS1_47970</name>
</gene>
<dbReference type="SUPFAM" id="SSF52172">
    <property type="entry name" value="CheY-like"/>
    <property type="match status" value="1"/>
</dbReference>
<evidence type="ECO:0000256" key="6">
    <source>
        <dbReference type="ARBA" id="ARBA00023125"/>
    </source>
</evidence>
<dbReference type="AlphaFoldDB" id="A0A919YSZ5"/>
<evidence type="ECO:0000259" key="9">
    <source>
        <dbReference type="PROSITE" id="PS01124"/>
    </source>
</evidence>
<dbReference type="InterPro" id="IPR000160">
    <property type="entry name" value="GGDEF_dom"/>
</dbReference>
<name>A0A919YSZ5_9BACL</name>
<dbReference type="PROSITE" id="PS00041">
    <property type="entry name" value="HTH_ARAC_FAMILY_1"/>
    <property type="match status" value="1"/>
</dbReference>
<dbReference type="PANTHER" id="PTHR42713:SF3">
    <property type="entry name" value="TRANSCRIPTIONAL REGULATORY PROTEIN HPTR"/>
    <property type="match status" value="1"/>
</dbReference>
<evidence type="ECO:0000259" key="10">
    <source>
        <dbReference type="PROSITE" id="PS50110"/>
    </source>
</evidence>
<dbReference type="SUPFAM" id="SSF46689">
    <property type="entry name" value="Homeodomain-like"/>
    <property type="match status" value="2"/>
</dbReference>
<evidence type="ECO:0000256" key="3">
    <source>
        <dbReference type="ARBA" id="ARBA00022553"/>
    </source>
</evidence>
<dbReference type="PANTHER" id="PTHR42713">
    <property type="entry name" value="HISTIDINE KINASE-RELATED"/>
    <property type="match status" value="1"/>
</dbReference>
<dbReference type="Pfam" id="PF17853">
    <property type="entry name" value="GGDEF_2"/>
    <property type="match status" value="1"/>
</dbReference>
<feature type="domain" description="HTH araC/xylS-type" evidence="9">
    <location>
        <begin position="430"/>
        <end position="527"/>
    </location>
</feature>
<comment type="subcellular location">
    <subcellularLocation>
        <location evidence="1">Cytoplasm</location>
    </subcellularLocation>
</comment>
<dbReference type="CDD" id="cd17536">
    <property type="entry name" value="REC_YesN-like"/>
    <property type="match status" value="1"/>
</dbReference>
<dbReference type="InterPro" id="IPR043128">
    <property type="entry name" value="Rev_trsase/Diguanyl_cyclase"/>
</dbReference>
<dbReference type="PROSITE" id="PS01124">
    <property type="entry name" value="HTH_ARAC_FAMILY_2"/>
    <property type="match status" value="1"/>
</dbReference>
<dbReference type="InterPro" id="IPR001789">
    <property type="entry name" value="Sig_transdc_resp-reg_receiver"/>
</dbReference>
<evidence type="ECO:0000256" key="4">
    <source>
        <dbReference type="ARBA" id="ARBA00023012"/>
    </source>
</evidence>
<keyword evidence="5" id="KW-0805">Transcription regulation</keyword>
<dbReference type="InterPro" id="IPR041522">
    <property type="entry name" value="CdaR_GGDEF"/>
</dbReference>
<dbReference type="SMART" id="SM00448">
    <property type="entry name" value="REC"/>
    <property type="match status" value="1"/>
</dbReference>
<dbReference type="InterPro" id="IPR009057">
    <property type="entry name" value="Homeodomain-like_sf"/>
</dbReference>
<evidence type="ECO:0000256" key="7">
    <source>
        <dbReference type="ARBA" id="ARBA00023163"/>
    </source>
</evidence>
<dbReference type="GO" id="GO:0000160">
    <property type="term" value="P:phosphorelay signal transduction system"/>
    <property type="evidence" value="ECO:0007669"/>
    <property type="project" value="UniProtKB-KW"/>
</dbReference>
<comment type="caution">
    <text evidence="12">The sequence shown here is derived from an EMBL/GenBank/DDBJ whole genome shotgun (WGS) entry which is preliminary data.</text>
</comment>
<dbReference type="InterPro" id="IPR018062">
    <property type="entry name" value="HTH_AraC-typ_CS"/>
</dbReference>
<dbReference type="GO" id="GO:0005737">
    <property type="term" value="C:cytoplasm"/>
    <property type="evidence" value="ECO:0007669"/>
    <property type="project" value="UniProtKB-SubCell"/>
</dbReference>
<sequence>MLKLMIVDDELLMRIGIRSMINWECYGFQIASEAANGKEALEAAINVQPDVIITDIKMPVMDGLQLIREASNILPSCKYVIVSNFDEFGYVKEALRLGAVDYLIKSEITPDTLIELLTTIRSKSEEQHTALYPPMLQADLSQSLSHLKESFFKDLISGLLDEKDAIAKSKQLQIAVRSERLAIIKLRIDQFIAVRKKYVEKDERLLRFSVVNILEEIIPRKWSKEIVVESSSEYLLIMNIPTDNNEATAADISKLCSNIQRTMRDFMNISISIGISTFADGFRAIRNAYHEADKAMHHSFFAGSGHILFYQDITENKASEANAANIMNEIQLSYAFDSNNKELLTACFESFRLELQQRQANERMIREAYIRLTEHISTHLPASYQQSAALPYEALFAAETWDTVHHIVLDYAQKCLLAEYKTSEQRSYTELAVDMINRYYAESISLQSVANQINVNPSYLSRLFKQETGENFVSYLTRVRIERAKSFLENSQYKIYEVADKVGYHNYTYFSKIFKKVVGVSPEEYRG</sequence>
<dbReference type="EMBL" id="BOSE01000013">
    <property type="protein sequence ID" value="GIP19155.1"/>
    <property type="molecule type" value="Genomic_DNA"/>
</dbReference>
<dbReference type="GO" id="GO:0003700">
    <property type="term" value="F:DNA-binding transcription factor activity"/>
    <property type="evidence" value="ECO:0007669"/>
    <property type="project" value="InterPro"/>
</dbReference>
<dbReference type="Gene3D" id="3.40.50.2300">
    <property type="match status" value="1"/>
</dbReference>
<keyword evidence="7" id="KW-0804">Transcription</keyword>
<dbReference type="InterPro" id="IPR011006">
    <property type="entry name" value="CheY-like_superfamily"/>
</dbReference>
<dbReference type="Gene3D" id="1.10.10.60">
    <property type="entry name" value="Homeodomain-like"/>
    <property type="match status" value="2"/>
</dbReference>
<dbReference type="PROSITE" id="PS50110">
    <property type="entry name" value="RESPONSE_REGULATORY"/>
    <property type="match status" value="1"/>
</dbReference>
<feature type="domain" description="Response regulatory" evidence="10">
    <location>
        <begin position="3"/>
        <end position="120"/>
    </location>
</feature>
<keyword evidence="6" id="KW-0238">DNA-binding</keyword>
<evidence type="ECO:0000256" key="5">
    <source>
        <dbReference type="ARBA" id="ARBA00023015"/>
    </source>
</evidence>
<organism evidence="12 13">
    <name type="scientific">Paenibacillus montaniterrae</name>
    <dbReference type="NCBI Taxonomy" id="429341"/>
    <lineage>
        <taxon>Bacteria</taxon>
        <taxon>Bacillati</taxon>
        <taxon>Bacillota</taxon>
        <taxon>Bacilli</taxon>
        <taxon>Bacillales</taxon>
        <taxon>Paenibacillaceae</taxon>
        <taxon>Paenibacillus</taxon>
    </lineage>
</organism>
<proteinExistence type="predicted"/>
<dbReference type="InterPro" id="IPR020449">
    <property type="entry name" value="Tscrpt_reg_AraC-type_HTH"/>
</dbReference>
<feature type="domain" description="GGDEF" evidence="11">
    <location>
        <begin position="179"/>
        <end position="312"/>
    </location>
</feature>
<protein>
    <submittedName>
        <fullName evidence="12">AraC family transcriptional regulator</fullName>
    </submittedName>
</protein>
<dbReference type="PROSITE" id="PS50887">
    <property type="entry name" value="GGDEF"/>
    <property type="match status" value="1"/>
</dbReference>
<dbReference type="InterPro" id="IPR018060">
    <property type="entry name" value="HTH_AraC"/>
</dbReference>
<evidence type="ECO:0000313" key="13">
    <source>
        <dbReference type="Proteomes" id="UP000683139"/>
    </source>
</evidence>
<dbReference type="Pfam" id="PF12833">
    <property type="entry name" value="HTH_18"/>
    <property type="match status" value="1"/>
</dbReference>
<dbReference type="Pfam" id="PF00072">
    <property type="entry name" value="Response_reg"/>
    <property type="match status" value="1"/>
</dbReference>
<evidence type="ECO:0000256" key="2">
    <source>
        <dbReference type="ARBA" id="ARBA00022490"/>
    </source>
</evidence>
<dbReference type="Gene3D" id="3.30.70.270">
    <property type="match status" value="1"/>
</dbReference>
<dbReference type="RefSeq" id="WP_213519816.1">
    <property type="nucleotide sequence ID" value="NZ_BOSE01000013.1"/>
</dbReference>
<keyword evidence="3 8" id="KW-0597">Phosphoprotein</keyword>
<evidence type="ECO:0000256" key="1">
    <source>
        <dbReference type="ARBA" id="ARBA00004496"/>
    </source>
</evidence>
<dbReference type="PRINTS" id="PR00032">
    <property type="entry name" value="HTHARAC"/>
</dbReference>
<reference evidence="12" key="1">
    <citation type="submission" date="2021-03" db="EMBL/GenBank/DDBJ databases">
        <title>Antimicrobial resistance genes in bacteria isolated from Japanese honey, and their potential for conferring macrolide and lincosamide resistance in the American foulbrood pathogen Paenibacillus larvae.</title>
        <authorList>
            <person name="Okamoto M."/>
            <person name="Kumagai M."/>
            <person name="Kanamori H."/>
            <person name="Takamatsu D."/>
        </authorList>
    </citation>
    <scope>NUCLEOTIDE SEQUENCE</scope>
    <source>
        <strain evidence="12">J40TS1</strain>
    </source>
</reference>